<dbReference type="SUPFAM" id="SSF56219">
    <property type="entry name" value="DNase I-like"/>
    <property type="match status" value="1"/>
</dbReference>
<dbReference type="Pfam" id="PF03372">
    <property type="entry name" value="Exo_endo_phos"/>
    <property type="match status" value="1"/>
</dbReference>
<protein>
    <submittedName>
        <fullName evidence="2">Endonuclease/exonuclease/phosphatase family protein</fullName>
    </submittedName>
</protein>
<dbReference type="GO" id="GO:0006506">
    <property type="term" value="P:GPI anchor biosynthetic process"/>
    <property type="evidence" value="ECO:0007669"/>
    <property type="project" value="TreeGrafter"/>
</dbReference>
<evidence type="ECO:0000313" key="2">
    <source>
        <dbReference type="EMBL" id="OOM13800.1"/>
    </source>
</evidence>
<proteinExistence type="predicted"/>
<dbReference type="PANTHER" id="PTHR14859">
    <property type="entry name" value="CALCOFLUOR WHITE HYPERSENSITIVE PROTEIN PRECURSOR"/>
    <property type="match status" value="1"/>
</dbReference>
<dbReference type="EMBL" id="LZYZ01000003">
    <property type="protein sequence ID" value="OOM13800.1"/>
    <property type="molecule type" value="Genomic_DNA"/>
</dbReference>
<dbReference type="GO" id="GO:0004527">
    <property type="term" value="F:exonuclease activity"/>
    <property type="evidence" value="ECO:0007669"/>
    <property type="project" value="UniProtKB-KW"/>
</dbReference>
<keyword evidence="2" id="KW-0540">Nuclease</keyword>
<feature type="domain" description="Endonuclease/exonuclease/phosphatase" evidence="1">
    <location>
        <begin position="4"/>
        <end position="248"/>
    </location>
</feature>
<dbReference type="Gene3D" id="3.60.10.10">
    <property type="entry name" value="Endonuclease/exonuclease/phosphatase"/>
    <property type="match status" value="1"/>
</dbReference>
<dbReference type="GO" id="GO:0016020">
    <property type="term" value="C:membrane"/>
    <property type="evidence" value="ECO:0007669"/>
    <property type="project" value="GOC"/>
</dbReference>
<dbReference type="AlphaFoldDB" id="A0A1S8NBI7"/>
<dbReference type="InterPro" id="IPR051916">
    <property type="entry name" value="GPI-anchor_lipid_remodeler"/>
</dbReference>
<dbReference type="CDD" id="cd09083">
    <property type="entry name" value="EEP-1"/>
    <property type="match status" value="1"/>
</dbReference>
<sequence>MRIMTFNLRCDFPLDFGNRWSSRKEMIYNIMKNYNCDIIGIQECTNNMLKDIQDNVDNYNIVGSPRSKRFFVERNDILVLKKHFIKENRTFWLSDNPNEVGSMKWYSLFPRICTTAIVKLENNQTIRVFNSHLDCLLPQAREYGLRKIMQTITEDEKKEQLPIILMGDFNATPNSKLIKDFSQGKFSNKRLVAVQDINKELYNHGTMGNFKGKENGVHIDYIFVSEEIEIINAEIVKYNVDGKYPSDHYPLIADVKIKSF</sequence>
<comment type="caution">
    <text evidence="2">The sequence shown here is derived from an EMBL/GenBank/DDBJ whole genome shotgun (WGS) entry which is preliminary data.</text>
</comment>
<dbReference type="RefSeq" id="WP_077865186.1">
    <property type="nucleotide sequence ID" value="NZ_LZYZ01000003.1"/>
</dbReference>
<dbReference type="PANTHER" id="PTHR14859:SF15">
    <property type="entry name" value="ENDONUCLEASE_EXONUCLEASE_PHOSPHATASE DOMAIN-CONTAINING PROTEIN"/>
    <property type="match status" value="1"/>
</dbReference>
<name>A0A1S8NBI7_CLOSA</name>
<dbReference type="STRING" id="169679.CSACC_15130"/>
<gene>
    <name evidence="2" type="ORF">CLOSAC_18860</name>
</gene>
<reference evidence="2 3" key="1">
    <citation type="submission" date="2016-05" db="EMBL/GenBank/DDBJ databases">
        <title>Microbial solvent formation.</title>
        <authorList>
            <person name="Poehlein A."/>
            <person name="Montoya Solano J.D."/>
            <person name="Flitsch S."/>
            <person name="Krabben P."/>
            <person name="Duerre P."/>
            <person name="Daniel R."/>
        </authorList>
    </citation>
    <scope>NUCLEOTIDE SEQUENCE [LARGE SCALE GENOMIC DNA]</scope>
    <source>
        <strain evidence="2 3">L1-8</strain>
    </source>
</reference>
<keyword evidence="2" id="KW-0269">Exonuclease</keyword>
<keyword evidence="2" id="KW-0378">Hydrolase</keyword>
<dbReference type="Proteomes" id="UP000191154">
    <property type="component" value="Unassembled WGS sequence"/>
</dbReference>
<keyword evidence="2" id="KW-0255">Endonuclease</keyword>
<accession>A0A1S8NBI7</accession>
<evidence type="ECO:0000313" key="3">
    <source>
        <dbReference type="Proteomes" id="UP000191154"/>
    </source>
</evidence>
<dbReference type="GO" id="GO:0004519">
    <property type="term" value="F:endonuclease activity"/>
    <property type="evidence" value="ECO:0007669"/>
    <property type="project" value="UniProtKB-KW"/>
</dbReference>
<evidence type="ECO:0000259" key="1">
    <source>
        <dbReference type="Pfam" id="PF03372"/>
    </source>
</evidence>
<dbReference type="InterPro" id="IPR005135">
    <property type="entry name" value="Endo/exonuclease/phosphatase"/>
</dbReference>
<organism evidence="2 3">
    <name type="scientific">Clostridium saccharobutylicum</name>
    <dbReference type="NCBI Taxonomy" id="169679"/>
    <lineage>
        <taxon>Bacteria</taxon>
        <taxon>Bacillati</taxon>
        <taxon>Bacillota</taxon>
        <taxon>Clostridia</taxon>
        <taxon>Eubacteriales</taxon>
        <taxon>Clostridiaceae</taxon>
        <taxon>Clostridium</taxon>
    </lineage>
</organism>
<dbReference type="InterPro" id="IPR036691">
    <property type="entry name" value="Endo/exonu/phosph_ase_sf"/>
</dbReference>